<keyword evidence="4 8" id="KW-0812">Transmembrane</keyword>
<feature type="transmembrane region" description="Helical" evidence="8">
    <location>
        <begin position="229"/>
        <end position="252"/>
    </location>
</feature>
<dbReference type="InterPro" id="IPR050256">
    <property type="entry name" value="Glycosyltransferase_2"/>
</dbReference>
<name>A0A381P6J2_9ZZZZ</name>
<gene>
    <name evidence="10" type="ORF">METZ01_LOCUS15396</name>
</gene>
<dbReference type="PANTHER" id="PTHR48090">
    <property type="entry name" value="UNDECAPRENYL-PHOSPHATE 4-DEOXY-4-FORMAMIDO-L-ARABINOSE TRANSFERASE-RELATED"/>
    <property type="match status" value="1"/>
</dbReference>
<protein>
    <recommendedName>
        <fullName evidence="9">Glycosyltransferase 2-like domain-containing protein</fullName>
    </recommendedName>
</protein>
<dbReference type="InterPro" id="IPR029044">
    <property type="entry name" value="Nucleotide-diphossugar_trans"/>
</dbReference>
<keyword evidence="2" id="KW-0328">Glycosyltransferase</keyword>
<keyword evidence="1" id="KW-1003">Cell membrane</keyword>
<dbReference type="SUPFAM" id="SSF53448">
    <property type="entry name" value="Nucleotide-diphospho-sugar transferases"/>
    <property type="match status" value="1"/>
</dbReference>
<evidence type="ECO:0000256" key="8">
    <source>
        <dbReference type="SAM" id="Phobius"/>
    </source>
</evidence>
<accession>A0A381P6J2</accession>
<feature type="domain" description="Glycosyltransferase 2-like" evidence="9">
    <location>
        <begin position="4"/>
        <end position="162"/>
    </location>
</feature>
<evidence type="ECO:0000313" key="10">
    <source>
        <dbReference type="EMBL" id="SUZ62542.1"/>
    </source>
</evidence>
<evidence type="ECO:0000256" key="2">
    <source>
        <dbReference type="ARBA" id="ARBA00022676"/>
    </source>
</evidence>
<sequence length="307" mass="35055">MKLSIIVPVYNECESIHDFVQELSDIYKNNSSVEVIFVNDGSTDNTLSILENNINSISGWKIINLYRNYGKSIALQAGFDIAQGSIVATIDGDLQDDPREIKNLINHLSKGYDLVCGWKKNRKDSLEKKLASSVFNFFVRLFSGLKVHDSNCGIKVFRKEVVGSLNLYGGRHRYIPLLAHQKNFSTSELVVDHRERKFGVSKYGKKRYSEGFFDFLTILFLGKYMDRPLHFFGAMGLFFAVAGIIVECYVLYLKYFLFEPFQKHIALLIFGAILIIAGLQLFTFGLLGELIVNKKQKVQKYIKEIIE</sequence>
<dbReference type="GO" id="GO:0009103">
    <property type="term" value="P:lipopolysaccharide biosynthetic process"/>
    <property type="evidence" value="ECO:0007669"/>
    <property type="project" value="UniProtKB-KW"/>
</dbReference>
<evidence type="ECO:0000256" key="6">
    <source>
        <dbReference type="ARBA" id="ARBA00022989"/>
    </source>
</evidence>
<keyword evidence="7 8" id="KW-0472">Membrane</keyword>
<dbReference type="Pfam" id="PF00535">
    <property type="entry name" value="Glycos_transf_2"/>
    <property type="match status" value="1"/>
</dbReference>
<keyword evidence="6 8" id="KW-1133">Transmembrane helix</keyword>
<feature type="transmembrane region" description="Helical" evidence="8">
    <location>
        <begin position="264"/>
        <end position="287"/>
    </location>
</feature>
<dbReference type="Gene3D" id="3.90.550.10">
    <property type="entry name" value="Spore Coat Polysaccharide Biosynthesis Protein SpsA, Chain A"/>
    <property type="match status" value="1"/>
</dbReference>
<reference evidence="10" key="1">
    <citation type="submission" date="2018-05" db="EMBL/GenBank/DDBJ databases">
        <authorList>
            <person name="Lanie J.A."/>
            <person name="Ng W.-L."/>
            <person name="Kazmierczak K.M."/>
            <person name="Andrzejewski T.M."/>
            <person name="Davidsen T.M."/>
            <person name="Wayne K.J."/>
            <person name="Tettelin H."/>
            <person name="Glass J.I."/>
            <person name="Rusch D."/>
            <person name="Podicherti R."/>
            <person name="Tsui H.-C.T."/>
            <person name="Winkler M.E."/>
        </authorList>
    </citation>
    <scope>NUCLEOTIDE SEQUENCE</scope>
</reference>
<evidence type="ECO:0000259" key="9">
    <source>
        <dbReference type="Pfam" id="PF00535"/>
    </source>
</evidence>
<evidence type="ECO:0000256" key="1">
    <source>
        <dbReference type="ARBA" id="ARBA00022475"/>
    </source>
</evidence>
<keyword evidence="5" id="KW-0448">Lipopolysaccharide biosynthesis</keyword>
<dbReference type="GO" id="GO:0016757">
    <property type="term" value="F:glycosyltransferase activity"/>
    <property type="evidence" value="ECO:0007669"/>
    <property type="project" value="UniProtKB-KW"/>
</dbReference>
<dbReference type="CDD" id="cd04187">
    <property type="entry name" value="DPM1_like_bac"/>
    <property type="match status" value="1"/>
</dbReference>
<dbReference type="InterPro" id="IPR001173">
    <property type="entry name" value="Glyco_trans_2-like"/>
</dbReference>
<proteinExistence type="predicted"/>
<dbReference type="PANTHER" id="PTHR48090:SF3">
    <property type="entry name" value="UNDECAPRENYL-PHOSPHATE 4-DEOXY-4-FORMAMIDO-L-ARABINOSE TRANSFERASE"/>
    <property type="match status" value="1"/>
</dbReference>
<evidence type="ECO:0000256" key="4">
    <source>
        <dbReference type="ARBA" id="ARBA00022692"/>
    </source>
</evidence>
<evidence type="ECO:0000256" key="5">
    <source>
        <dbReference type="ARBA" id="ARBA00022985"/>
    </source>
</evidence>
<evidence type="ECO:0000256" key="7">
    <source>
        <dbReference type="ARBA" id="ARBA00023136"/>
    </source>
</evidence>
<dbReference type="GO" id="GO:0005886">
    <property type="term" value="C:plasma membrane"/>
    <property type="evidence" value="ECO:0007669"/>
    <property type="project" value="TreeGrafter"/>
</dbReference>
<organism evidence="10">
    <name type="scientific">marine metagenome</name>
    <dbReference type="NCBI Taxonomy" id="408172"/>
    <lineage>
        <taxon>unclassified sequences</taxon>
        <taxon>metagenomes</taxon>
        <taxon>ecological metagenomes</taxon>
    </lineage>
</organism>
<dbReference type="AlphaFoldDB" id="A0A381P6J2"/>
<keyword evidence="3" id="KW-0808">Transferase</keyword>
<evidence type="ECO:0000256" key="3">
    <source>
        <dbReference type="ARBA" id="ARBA00022679"/>
    </source>
</evidence>
<dbReference type="EMBL" id="UINC01000876">
    <property type="protein sequence ID" value="SUZ62542.1"/>
    <property type="molecule type" value="Genomic_DNA"/>
</dbReference>